<keyword evidence="2" id="KW-1185">Reference proteome</keyword>
<dbReference type="PANTHER" id="PTHR47510">
    <property type="entry name" value="REVERSE TRANSCRIPTASE DOMAIN-CONTAINING PROTEIN"/>
    <property type="match status" value="1"/>
</dbReference>
<comment type="caution">
    <text evidence="1">The sequence shown here is derived from an EMBL/GenBank/DDBJ whole genome shotgun (WGS) entry which is preliminary data.</text>
</comment>
<sequence length="307" mass="34859">MASTNYDNNVRQLINIADIYGLHQLISDPTRITDKSSTLIDLIYTNCPEKVVCSGVAHISISDHSLIKAIKSNDPHEWANFKRMRNKVNTEIKAAKELFYNNKFTETNGDPRKTWQIIHDLTSHKAANLSIREINLNGTSISEPSDPSNAFNDHFSSIGPKLANDISLFNNNDHCHRKYVKGINNRFEFRPTDSGQVLKLLNKLNKSKGAETRRQKLKAEMVYKSLNGLAPNYLSSKFIQRSDVITSYNLRDYDNKLATPLPRTNHYKNSFAYSGAVLWNSLPSAARQATSLTNFRRFLINSDTAFM</sequence>
<dbReference type="EMBL" id="CALNXK010000152">
    <property type="protein sequence ID" value="CAH3169821.1"/>
    <property type="molecule type" value="Genomic_DNA"/>
</dbReference>
<accession>A0ABN8QTJ4</accession>
<gene>
    <name evidence="1" type="ORF">PLOB_00010317</name>
</gene>
<dbReference type="Proteomes" id="UP001159405">
    <property type="component" value="Unassembled WGS sequence"/>
</dbReference>
<evidence type="ECO:0000313" key="2">
    <source>
        <dbReference type="Proteomes" id="UP001159405"/>
    </source>
</evidence>
<proteinExistence type="predicted"/>
<organism evidence="1 2">
    <name type="scientific">Porites lobata</name>
    <dbReference type="NCBI Taxonomy" id="104759"/>
    <lineage>
        <taxon>Eukaryota</taxon>
        <taxon>Metazoa</taxon>
        <taxon>Cnidaria</taxon>
        <taxon>Anthozoa</taxon>
        <taxon>Hexacorallia</taxon>
        <taxon>Scleractinia</taxon>
        <taxon>Fungiina</taxon>
        <taxon>Poritidae</taxon>
        <taxon>Porites</taxon>
    </lineage>
</organism>
<reference evidence="1 2" key="1">
    <citation type="submission" date="2022-05" db="EMBL/GenBank/DDBJ databases">
        <authorList>
            <consortium name="Genoscope - CEA"/>
            <person name="William W."/>
        </authorList>
    </citation>
    <scope>NUCLEOTIDE SEQUENCE [LARGE SCALE GENOMIC DNA]</scope>
</reference>
<name>A0ABN8QTJ4_9CNID</name>
<protein>
    <submittedName>
        <fullName evidence="1">Uncharacterized protein</fullName>
    </submittedName>
</protein>
<evidence type="ECO:0000313" key="1">
    <source>
        <dbReference type="EMBL" id="CAH3169821.1"/>
    </source>
</evidence>
<dbReference type="PANTHER" id="PTHR47510:SF3">
    <property type="entry name" value="ENDO_EXONUCLEASE_PHOSPHATASE DOMAIN-CONTAINING PROTEIN"/>
    <property type="match status" value="1"/>
</dbReference>